<evidence type="ECO:0000313" key="2">
    <source>
        <dbReference type="EMBL" id="KOO33286.1"/>
    </source>
</evidence>
<reference evidence="3" key="1">
    <citation type="journal article" date="2015" name="PLoS Genet.">
        <title>Genome Sequence and Transcriptome Analyses of Chrysochromulina tobin: Metabolic Tools for Enhanced Algal Fitness in the Prominent Order Prymnesiales (Haptophyceae).</title>
        <authorList>
            <person name="Hovde B.T."/>
            <person name="Deodato C.R."/>
            <person name="Hunsperger H.M."/>
            <person name="Ryken S.A."/>
            <person name="Yost W."/>
            <person name="Jha R.K."/>
            <person name="Patterson J."/>
            <person name="Monnat R.J. Jr."/>
            <person name="Barlow S.B."/>
            <person name="Starkenburg S.R."/>
            <person name="Cattolico R.A."/>
        </authorList>
    </citation>
    <scope>NUCLEOTIDE SEQUENCE</scope>
    <source>
        <strain evidence="3">CCMP291</strain>
    </source>
</reference>
<organism evidence="2 3">
    <name type="scientific">Chrysochromulina tobinii</name>
    <dbReference type="NCBI Taxonomy" id="1460289"/>
    <lineage>
        <taxon>Eukaryota</taxon>
        <taxon>Haptista</taxon>
        <taxon>Haptophyta</taxon>
        <taxon>Prymnesiophyceae</taxon>
        <taxon>Prymnesiales</taxon>
        <taxon>Chrysochromulinaceae</taxon>
        <taxon>Chrysochromulina</taxon>
    </lineage>
</organism>
<sequence length="165" mass="17280">MESSRSCSGRRVSRKGSTPPSSASLAKSIRCSAVRARPSYHCRRSCPCSSGGSSPRDSGHASSSFWSTSAEATDRLKLSTKPYMGRKTRRSAAHNISFETPKLSDPRTMASRRGRCTASSAGSAGSAHASCARSVTHSCRPSARAAATAATVVSKVRTSKCAAYS</sequence>
<dbReference type="EMBL" id="JWZX01001554">
    <property type="protein sequence ID" value="KOO33286.1"/>
    <property type="molecule type" value="Genomic_DNA"/>
</dbReference>
<name>A0A0M0K338_9EUKA</name>
<keyword evidence="3" id="KW-1185">Reference proteome</keyword>
<feature type="compositionally biased region" description="Low complexity" evidence="1">
    <location>
        <begin position="1"/>
        <end position="10"/>
    </location>
</feature>
<feature type="compositionally biased region" description="Low complexity" evidence="1">
    <location>
        <begin position="46"/>
        <end position="56"/>
    </location>
</feature>
<protein>
    <submittedName>
        <fullName evidence="2">Uncharacterized protein</fullName>
    </submittedName>
</protein>
<dbReference type="Proteomes" id="UP000037460">
    <property type="component" value="Unassembled WGS sequence"/>
</dbReference>
<dbReference type="AlphaFoldDB" id="A0A0M0K338"/>
<feature type="region of interest" description="Disordered" evidence="1">
    <location>
        <begin position="1"/>
        <end position="127"/>
    </location>
</feature>
<evidence type="ECO:0000256" key="1">
    <source>
        <dbReference type="SAM" id="MobiDB-lite"/>
    </source>
</evidence>
<feature type="compositionally biased region" description="Low complexity" evidence="1">
    <location>
        <begin position="116"/>
        <end position="127"/>
    </location>
</feature>
<proteinExistence type="predicted"/>
<feature type="compositionally biased region" description="Polar residues" evidence="1">
    <location>
        <begin position="60"/>
        <end position="71"/>
    </location>
</feature>
<comment type="caution">
    <text evidence="2">The sequence shown here is derived from an EMBL/GenBank/DDBJ whole genome shotgun (WGS) entry which is preliminary data.</text>
</comment>
<evidence type="ECO:0000313" key="3">
    <source>
        <dbReference type="Proteomes" id="UP000037460"/>
    </source>
</evidence>
<accession>A0A0M0K338</accession>
<gene>
    <name evidence="2" type="ORF">Ctob_012151</name>
</gene>